<evidence type="ECO:0000259" key="7">
    <source>
        <dbReference type="PROSITE" id="PS51099"/>
    </source>
</evidence>
<dbReference type="Pfam" id="PF00874">
    <property type="entry name" value="PRD"/>
    <property type="match status" value="1"/>
</dbReference>
<dbReference type="PROSITE" id="PS51372">
    <property type="entry name" value="PRD_2"/>
    <property type="match status" value="1"/>
</dbReference>
<feature type="domain" description="PTS EIIB type-2" evidence="7">
    <location>
        <begin position="412"/>
        <end position="501"/>
    </location>
</feature>
<evidence type="ECO:0000256" key="4">
    <source>
        <dbReference type="ARBA" id="ARBA00023159"/>
    </source>
</evidence>
<proteinExistence type="predicted"/>
<evidence type="ECO:0000259" key="6">
    <source>
        <dbReference type="PROSITE" id="PS51094"/>
    </source>
</evidence>
<dbReference type="Pfam" id="PF08279">
    <property type="entry name" value="HTH_11"/>
    <property type="match status" value="1"/>
</dbReference>
<dbReference type="InterPro" id="IPR013196">
    <property type="entry name" value="HTH_11"/>
</dbReference>
<evidence type="ECO:0000256" key="1">
    <source>
        <dbReference type="ARBA" id="ARBA00022679"/>
    </source>
</evidence>
<dbReference type="Pfam" id="PF05043">
    <property type="entry name" value="Mga"/>
    <property type="match status" value="1"/>
</dbReference>
<dbReference type="InterPro" id="IPR016152">
    <property type="entry name" value="PTrfase/Anion_transptr"/>
</dbReference>
<accession>A0A841SUH0</accession>
<name>A0A841SUH0_9BACL</name>
<dbReference type="InterPro" id="IPR050661">
    <property type="entry name" value="BglG_antiterminators"/>
</dbReference>
<dbReference type="InterPro" id="IPR036390">
    <property type="entry name" value="WH_DNA-bd_sf"/>
</dbReference>
<dbReference type="RefSeq" id="WP_185118911.1">
    <property type="nucleotide sequence ID" value="NZ_JACJVQ010000005.1"/>
</dbReference>
<keyword evidence="1" id="KW-0808">Transferase</keyword>
<comment type="caution">
    <text evidence="9">The sequence shown here is derived from an EMBL/GenBank/DDBJ whole genome shotgun (WGS) entry which is preliminary data.</text>
</comment>
<evidence type="ECO:0000259" key="8">
    <source>
        <dbReference type="PROSITE" id="PS51372"/>
    </source>
</evidence>
<dbReference type="AlphaFoldDB" id="A0A841SUH0"/>
<dbReference type="InterPro" id="IPR013011">
    <property type="entry name" value="PTS_EIIB_2"/>
</dbReference>
<dbReference type="SUPFAM" id="SSF52794">
    <property type="entry name" value="PTS system IIB component-like"/>
    <property type="match status" value="1"/>
</dbReference>
<protein>
    <submittedName>
        <fullName evidence="9">BglG family transcription antiterminator</fullName>
    </submittedName>
</protein>
<evidence type="ECO:0000256" key="5">
    <source>
        <dbReference type="ARBA" id="ARBA00023163"/>
    </source>
</evidence>
<dbReference type="SUPFAM" id="SSF55804">
    <property type="entry name" value="Phoshotransferase/anion transport protein"/>
    <property type="match status" value="1"/>
</dbReference>
<dbReference type="Pfam" id="PF02302">
    <property type="entry name" value="PTS_IIB"/>
    <property type="match status" value="1"/>
</dbReference>
<evidence type="ECO:0000256" key="3">
    <source>
        <dbReference type="ARBA" id="ARBA00023015"/>
    </source>
</evidence>
<reference evidence="9 10" key="1">
    <citation type="submission" date="2020-08" db="EMBL/GenBank/DDBJ databases">
        <title>Cohnella phylogeny.</title>
        <authorList>
            <person name="Dunlap C."/>
        </authorList>
    </citation>
    <scope>NUCLEOTIDE SEQUENCE [LARGE SCALE GENOMIC DNA]</scope>
    <source>
        <strain evidence="9 10">DSM 25241</strain>
    </source>
</reference>
<dbReference type="InterPro" id="IPR036388">
    <property type="entry name" value="WH-like_DNA-bd_sf"/>
</dbReference>
<dbReference type="CDD" id="cd05568">
    <property type="entry name" value="PTS_IIB_bgl_like"/>
    <property type="match status" value="1"/>
</dbReference>
<dbReference type="Gene3D" id="3.40.50.2300">
    <property type="match status" value="1"/>
</dbReference>
<dbReference type="PANTHER" id="PTHR30185">
    <property type="entry name" value="CRYPTIC BETA-GLUCOSIDE BGL OPERON ANTITERMINATOR"/>
    <property type="match status" value="1"/>
</dbReference>
<dbReference type="GO" id="GO:0009401">
    <property type="term" value="P:phosphoenolpyruvate-dependent sugar phosphotransferase system"/>
    <property type="evidence" value="ECO:0007669"/>
    <property type="project" value="InterPro"/>
</dbReference>
<dbReference type="Proteomes" id="UP000535838">
    <property type="component" value="Unassembled WGS sequence"/>
</dbReference>
<dbReference type="Gene3D" id="1.10.10.10">
    <property type="entry name" value="Winged helix-like DNA-binding domain superfamily/Winged helix DNA-binding domain"/>
    <property type="match status" value="2"/>
</dbReference>
<dbReference type="InterPro" id="IPR003501">
    <property type="entry name" value="PTS_EIIB_2/3"/>
</dbReference>
<dbReference type="Gene3D" id="3.40.930.10">
    <property type="entry name" value="Mannitol-specific EII, Chain A"/>
    <property type="match status" value="1"/>
</dbReference>
<dbReference type="InterPro" id="IPR011608">
    <property type="entry name" value="PRD"/>
</dbReference>
<dbReference type="GO" id="GO:0006355">
    <property type="term" value="P:regulation of DNA-templated transcription"/>
    <property type="evidence" value="ECO:0007669"/>
    <property type="project" value="InterPro"/>
</dbReference>
<sequence length="692" mass="77634">MSSRTQRILELLLRSERDLTAAEMAAAVQASSRTVHRELAALEEWLAGQGVELQRKSGSGIRLRADPADLEKLLRTVSASEAIAFSPDERQMYLLCSLLENNEPVKLFALASELNVAVPTVVGDLDELEAWIGRFGIRIIRKRGYGIELEGSEERFRETIRQLTKRRLDDAELTAGGLDPPPHPLDRELFELAGKSEMAAVETVLWSWMDNADVELSEHAYTDLLIRLSIALRRIRSKKKVEIDPAREKEAGRLPDGREEEEALGLVGRLSERAGIDLPRPEIRYMVDLLRRIRQSDEELLQGDDLTLAETVRSLIESMQAATGAEFSQDRSLRDGLFSHLKLAIQRLEEGQRIRNPLLAQIQKNYGGLFRTVREEVNRTLSRLKVPDEEIGFLVMHFGASLEKLKQLQRPVRAIVVCTSGIGSSKMLQSRLQKELPQLEIVDSVSWYEASRLPKESYDLVVSTIELPLNPTQYIKVSPLLSPEEADRLRSFIQGTTLAPERSGDAFKEEPTAVSPDGFAKLQSLKTTLDEIMRLVGRFRAIRLRVRGGGLADVLEEACRREQAAGALTGSPARIVERLLERERHGSQMLPGTSLALFHTRSADIGQSSLSLYILEDPIPMDAEPRSRLSRFLLMLAPQSLTKEGLEVLSEISAMLLDGRMIELLEEGDEAAIRSFMTANLKDYFRSITESE</sequence>
<keyword evidence="10" id="KW-1185">Reference proteome</keyword>
<dbReference type="SUPFAM" id="SSF46785">
    <property type="entry name" value="Winged helix' DNA-binding domain"/>
    <property type="match status" value="2"/>
</dbReference>
<dbReference type="InterPro" id="IPR036095">
    <property type="entry name" value="PTS_EIIB-like_sf"/>
</dbReference>
<dbReference type="PANTHER" id="PTHR30185:SF18">
    <property type="entry name" value="TRANSCRIPTIONAL REGULATOR MTLR"/>
    <property type="match status" value="1"/>
</dbReference>
<dbReference type="EMBL" id="JACJVQ010000005">
    <property type="protein sequence ID" value="MBB6633685.1"/>
    <property type="molecule type" value="Genomic_DNA"/>
</dbReference>
<dbReference type="GO" id="GO:0008982">
    <property type="term" value="F:protein-N(PI)-phosphohistidine-sugar phosphotransferase activity"/>
    <property type="evidence" value="ECO:0007669"/>
    <property type="project" value="InterPro"/>
</dbReference>
<dbReference type="PROSITE" id="PS51094">
    <property type="entry name" value="PTS_EIIA_TYPE_2"/>
    <property type="match status" value="1"/>
</dbReference>
<feature type="domain" description="PTS EIIA type-2" evidence="6">
    <location>
        <begin position="535"/>
        <end position="680"/>
    </location>
</feature>
<keyword evidence="4" id="KW-0010">Activator</keyword>
<dbReference type="PROSITE" id="PS51099">
    <property type="entry name" value="PTS_EIIB_TYPE_2"/>
    <property type="match status" value="1"/>
</dbReference>
<feature type="domain" description="PRD" evidence="8">
    <location>
        <begin position="303"/>
        <end position="408"/>
    </location>
</feature>
<evidence type="ECO:0000313" key="10">
    <source>
        <dbReference type="Proteomes" id="UP000535838"/>
    </source>
</evidence>
<organism evidence="9 10">
    <name type="scientific">Cohnella thailandensis</name>
    <dbReference type="NCBI Taxonomy" id="557557"/>
    <lineage>
        <taxon>Bacteria</taxon>
        <taxon>Bacillati</taxon>
        <taxon>Bacillota</taxon>
        <taxon>Bacilli</taxon>
        <taxon>Bacillales</taxon>
        <taxon>Paenibacillaceae</taxon>
        <taxon>Cohnella</taxon>
    </lineage>
</organism>
<keyword evidence="2" id="KW-0677">Repeat</keyword>
<evidence type="ECO:0000256" key="2">
    <source>
        <dbReference type="ARBA" id="ARBA00022737"/>
    </source>
</evidence>
<evidence type="ECO:0000313" key="9">
    <source>
        <dbReference type="EMBL" id="MBB6633685.1"/>
    </source>
</evidence>
<dbReference type="InterPro" id="IPR007737">
    <property type="entry name" value="Mga_HTH"/>
</dbReference>
<dbReference type="Pfam" id="PF00359">
    <property type="entry name" value="PTS_EIIA_2"/>
    <property type="match status" value="1"/>
</dbReference>
<dbReference type="InterPro" id="IPR002178">
    <property type="entry name" value="PTS_EIIA_type-2_dom"/>
</dbReference>
<dbReference type="InterPro" id="IPR036634">
    <property type="entry name" value="PRD_sf"/>
</dbReference>
<keyword evidence="5" id="KW-0804">Transcription</keyword>
<keyword evidence="3" id="KW-0805">Transcription regulation</keyword>
<dbReference type="SUPFAM" id="SSF63520">
    <property type="entry name" value="PTS-regulatory domain, PRD"/>
    <property type="match status" value="2"/>
</dbReference>
<dbReference type="Gene3D" id="1.10.1790.10">
    <property type="entry name" value="PRD domain"/>
    <property type="match status" value="1"/>
</dbReference>
<gene>
    <name evidence="9" type="ORF">H7B67_06155</name>
</gene>